<feature type="non-terminal residue" evidence="2">
    <location>
        <position position="127"/>
    </location>
</feature>
<gene>
    <name evidence="2" type="ORF">AVDCRST_MAG79-479</name>
</gene>
<feature type="compositionally biased region" description="Basic residues" evidence="1">
    <location>
        <begin position="1"/>
        <end position="12"/>
    </location>
</feature>
<name>A0A6J4TL28_9ACTN</name>
<accession>A0A6J4TL28</accession>
<feature type="region of interest" description="Disordered" evidence="1">
    <location>
        <begin position="30"/>
        <end position="127"/>
    </location>
</feature>
<evidence type="ECO:0000313" key="2">
    <source>
        <dbReference type="EMBL" id="CAA9525449.1"/>
    </source>
</evidence>
<feature type="compositionally biased region" description="Low complexity" evidence="1">
    <location>
        <begin position="38"/>
        <end position="53"/>
    </location>
</feature>
<dbReference type="EMBL" id="CADCWC010000090">
    <property type="protein sequence ID" value="CAA9525449.1"/>
    <property type="molecule type" value="Genomic_DNA"/>
</dbReference>
<reference evidence="2" key="1">
    <citation type="submission" date="2020-02" db="EMBL/GenBank/DDBJ databases">
        <authorList>
            <person name="Meier V. D."/>
        </authorList>
    </citation>
    <scope>NUCLEOTIDE SEQUENCE</scope>
    <source>
        <strain evidence="2">AVDCRST_MAG79</strain>
    </source>
</reference>
<feature type="compositionally biased region" description="Basic residues" evidence="1">
    <location>
        <begin position="117"/>
        <end position="127"/>
    </location>
</feature>
<organism evidence="2">
    <name type="scientific">uncultured Thermoleophilia bacterium</name>
    <dbReference type="NCBI Taxonomy" id="1497501"/>
    <lineage>
        <taxon>Bacteria</taxon>
        <taxon>Bacillati</taxon>
        <taxon>Actinomycetota</taxon>
        <taxon>Thermoleophilia</taxon>
        <taxon>environmental samples</taxon>
    </lineage>
</organism>
<feature type="region of interest" description="Disordered" evidence="1">
    <location>
        <begin position="1"/>
        <end position="20"/>
    </location>
</feature>
<feature type="compositionally biased region" description="Basic and acidic residues" evidence="1">
    <location>
        <begin position="58"/>
        <end position="67"/>
    </location>
</feature>
<dbReference type="AlphaFoldDB" id="A0A6J4TL28"/>
<feature type="non-terminal residue" evidence="2">
    <location>
        <position position="1"/>
    </location>
</feature>
<protein>
    <submittedName>
        <fullName evidence="2">Uncharacterized protein</fullName>
    </submittedName>
</protein>
<feature type="compositionally biased region" description="Basic residues" evidence="1">
    <location>
        <begin position="68"/>
        <end position="77"/>
    </location>
</feature>
<proteinExistence type="predicted"/>
<sequence>GHRRRRPGPPHVRRGDGEAVLRRLARLRRRLGRRAARRAGLPPGLARRGGAPPVVASRRRDAGERGAHRGARPRGAARRAPGSSVPVLQPGARTAPRRTRAAGDRSVVEPPALLRARPVRRPRHGHV</sequence>
<evidence type="ECO:0000256" key="1">
    <source>
        <dbReference type="SAM" id="MobiDB-lite"/>
    </source>
</evidence>